<proteinExistence type="predicted"/>
<reference evidence="1" key="1">
    <citation type="submission" date="2017-12" db="EMBL/GenBank/DDBJ databases">
        <title>High-resolution comparative analysis of great ape genomes.</title>
        <authorList>
            <person name="Pollen A."/>
            <person name="Hastie A."/>
            <person name="Hormozdiari F."/>
            <person name="Dougherty M."/>
            <person name="Liu R."/>
            <person name="Chaisson M."/>
            <person name="Hoppe E."/>
            <person name="Hill C."/>
            <person name="Pang A."/>
            <person name="Hillier L."/>
            <person name="Baker C."/>
            <person name="Armstrong J."/>
            <person name="Shendure J."/>
            <person name="Paten B."/>
            <person name="Wilson R."/>
            <person name="Chao H."/>
            <person name="Schneider V."/>
            <person name="Ventura M."/>
            <person name="Kronenberg Z."/>
            <person name="Murali S."/>
            <person name="Gordon D."/>
            <person name="Cantsilieris S."/>
            <person name="Munson K."/>
            <person name="Nelson B."/>
            <person name="Raja A."/>
            <person name="Underwood J."/>
            <person name="Diekhans M."/>
            <person name="Fiddes I."/>
            <person name="Haussler D."/>
            <person name="Eichler E."/>
        </authorList>
    </citation>
    <scope>NUCLEOTIDE SEQUENCE [LARGE SCALE GENOMIC DNA]</scope>
    <source>
        <strain evidence="1">Susie</strain>
    </source>
</reference>
<comment type="caution">
    <text evidence="1">The sequence shown here is derived from an EMBL/GenBank/DDBJ whole genome shotgun (WGS) entry which is preliminary data.</text>
</comment>
<organism evidence="1">
    <name type="scientific">Pongo abelii</name>
    <name type="common">Sumatran orangutan</name>
    <name type="synonym">Pongo pygmaeus abelii</name>
    <dbReference type="NCBI Taxonomy" id="9601"/>
    <lineage>
        <taxon>Eukaryota</taxon>
        <taxon>Metazoa</taxon>
        <taxon>Chordata</taxon>
        <taxon>Craniata</taxon>
        <taxon>Vertebrata</taxon>
        <taxon>Euteleostomi</taxon>
        <taxon>Mammalia</taxon>
        <taxon>Eutheria</taxon>
        <taxon>Euarchontoglires</taxon>
        <taxon>Primates</taxon>
        <taxon>Haplorrhini</taxon>
        <taxon>Catarrhini</taxon>
        <taxon>Hominidae</taxon>
        <taxon>Pongo</taxon>
    </lineage>
</organism>
<sequence length="48" mass="5231">MSRSLDSAQSFLERLEARGGWEGAVLAGEFSEGRGCSRAKRNTEAVAW</sequence>
<protein>
    <submittedName>
        <fullName evidence="1">PTPN18 isoform 14</fullName>
    </submittedName>
</protein>
<gene>
    <name evidence="1" type="ORF">CR201_G0051778</name>
</gene>
<dbReference type="AlphaFoldDB" id="A0A2J8XSR0"/>
<name>A0A2J8XSR0_PONAB</name>
<accession>A0A2J8XSR0</accession>
<dbReference type="EMBL" id="NDHI03003328">
    <property type="protein sequence ID" value="PNJ85041.1"/>
    <property type="molecule type" value="Genomic_DNA"/>
</dbReference>
<evidence type="ECO:0000313" key="1">
    <source>
        <dbReference type="EMBL" id="PNJ85041.1"/>
    </source>
</evidence>